<accession>A0A0G1MHP2</accession>
<evidence type="ECO:0000313" key="3">
    <source>
        <dbReference type="Proteomes" id="UP000034154"/>
    </source>
</evidence>
<dbReference type="Proteomes" id="UP000034154">
    <property type="component" value="Unassembled WGS sequence"/>
</dbReference>
<feature type="compositionally biased region" description="Gly residues" evidence="1">
    <location>
        <begin position="386"/>
        <end position="395"/>
    </location>
</feature>
<dbReference type="Gene3D" id="3.30.565.10">
    <property type="entry name" value="Histidine kinase-like ATPase, C-terminal domain"/>
    <property type="match status" value="1"/>
</dbReference>
<dbReference type="SUPFAM" id="SSF55874">
    <property type="entry name" value="ATPase domain of HSP90 chaperone/DNA topoisomerase II/histidine kinase"/>
    <property type="match status" value="1"/>
</dbReference>
<proteinExistence type="predicted"/>
<gene>
    <name evidence="2" type="ORF">UW63_C0015G0012</name>
</gene>
<feature type="region of interest" description="Disordered" evidence="1">
    <location>
        <begin position="355"/>
        <end position="415"/>
    </location>
</feature>
<sequence length="502" mass="54253">MSTSRKSLCFRATTGLVLAVSSRLYRDPATMVGELVINGLDAATRRGVEPVIEVRFWQTGEHPLSPDAPALTILDNGPGFTDEVIADYVLVGESVHRADARFHGTHGLGKFAAFGLSTADRFEIITRPQGERQIARYGLLVTDVFSGNEVLAEKVRMELPGLPTKESFACILVHGFNGSISPDELRERLTQLLPIRPCRVSVQGVQVALRRLEAERETETPPLPAFDHASVRICFAVAEVTGQNDRARIIDAVSGRPVASFDSLPPAVRRNLETSLLHPKLQGEIWVPGSLEKQSETGRGGIATAYWRSDQGEALIAALNIYGAPLAAELVGNEAKPRGPIEGRLGEVARLFTQSFGDPDDSVDPEPGDNGASPTRKPGTKPSRPGGQGGGGTKNGSGKKNKRQGVRPNPPSFGGVLVRVEDTTYTIISFACVSEAPGHVRAGNVIVINTRHTQVERMQKMATGRVREELARYIIEAHVAAKDGANPDLFGRVYQILGRLRF</sequence>
<dbReference type="InterPro" id="IPR036890">
    <property type="entry name" value="HATPase_C_sf"/>
</dbReference>
<organism evidence="2 3">
    <name type="scientific">Candidatus Uhrbacteria bacterium GW2011_GWF2_44_350</name>
    <dbReference type="NCBI Taxonomy" id="1619000"/>
    <lineage>
        <taxon>Bacteria</taxon>
        <taxon>Candidatus Uhriibacteriota</taxon>
    </lineage>
</organism>
<evidence type="ECO:0000313" key="2">
    <source>
        <dbReference type="EMBL" id="KKT71509.1"/>
    </source>
</evidence>
<reference evidence="2 3" key="1">
    <citation type="journal article" date="2015" name="Nature">
        <title>rRNA introns, odd ribosomes, and small enigmatic genomes across a large radiation of phyla.</title>
        <authorList>
            <person name="Brown C.T."/>
            <person name="Hug L.A."/>
            <person name="Thomas B.C."/>
            <person name="Sharon I."/>
            <person name="Castelle C.J."/>
            <person name="Singh A."/>
            <person name="Wilkins M.J."/>
            <person name="Williams K.H."/>
            <person name="Banfield J.F."/>
        </authorList>
    </citation>
    <scope>NUCLEOTIDE SEQUENCE [LARGE SCALE GENOMIC DNA]</scope>
</reference>
<dbReference type="EMBL" id="LCJB01000015">
    <property type="protein sequence ID" value="KKT71509.1"/>
    <property type="molecule type" value="Genomic_DNA"/>
</dbReference>
<dbReference type="PATRIC" id="fig|1619000.3.peg.313"/>
<evidence type="ECO:0000256" key="1">
    <source>
        <dbReference type="SAM" id="MobiDB-lite"/>
    </source>
</evidence>
<dbReference type="Pfam" id="PF13589">
    <property type="entry name" value="HATPase_c_3"/>
    <property type="match status" value="1"/>
</dbReference>
<dbReference type="AlphaFoldDB" id="A0A0G1MHP2"/>
<comment type="caution">
    <text evidence="2">The sequence shown here is derived from an EMBL/GenBank/DDBJ whole genome shotgun (WGS) entry which is preliminary data.</text>
</comment>
<protein>
    <submittedName>
        <fullName evidence="2">Uncharacterized protein</fullName>
    </submittedName>
</protein>
<name>A0A0G1MHP2_9BACT</name>
<feature type="compositionally biased region" description="Acidic residues" evidence="1">
    <location>
        <begin position="358"/>
        <end position="367"/>
    </location>
</feature>